<keyword evidence="1" id="KW-0812">Transmembrane</keyword>
<dbReference type="InterPro" id="IPR036465">
    <property type="entry name" value="vWFA_dom_sf"/>
</dbReference>
<evidence type="ECO:0000313" key="3">
    <source>
        <dbReference type="EMBL" id="MBM7414498.1"/>
    </source>
</evidence>
<evidence type="ECO:0000259" key="2">
    <source>
        <dbReference type="PROSITE" id="PS50234"/>
    </source>
</evidence>
<dbReference type="Pfam" id="PF13531">
    <property type="entry name" value="SBP_bac_11"/>
    <property type="match status" value="1"/>
</dbReference>
<dbReference type="InterPro" id="IPR002035">
    <property type="entry name" value="VWF_A"/>
</dbReference>
<protein>
    <submittedName>
        <fullName evidence="3">Na+-transporting methylmalonyl-CoA/oxaloacetate decarboxylase gamma subunit</fullName>
    </submittedName>
</protein>
<dbReference type="SUPFAM" id="SSF53300">
    <property type="entry name" value="vWA-like"/>
    <property type="match status" value="1"/>
</dbReference>
<keyword evidence="4" id="KW-1185">Reference proteome</keyword>
<sequence length="592" mass="59489">MGEHRRTASTSGGRRGVSRGPVVVIVVLVLLVAAVLGWSALRDRITDEGEQAAKACVEGDAVLAVTADPDIADAVRTVAAAWDATAPVVRDHCVTTTVTETASDVAAAALASDPYDAAAGPRPSLWIPATTADAAPLIDARRVDSTPRSLATSPVVLGVAPELADTLGAAAVGWADLPRLAATPESLDAIGAAGWGSLRPALPAGSTTAAALVSVAAAIADPTASTPSLTADQAASAPVVSAISALSRAATDATPTPPADAAAALDAMVQGGDPAAAPVHAVPVTEQQLYGRITEGQQLAAFRPAGSTPSADHPAVVLSDSDATQRAAAAEFAEFARGAEQQQVFLQQGFRVPTADGTAEAAPPSVAGLTFPAIGQPAASPEPAARTAVLDTLASPTRPSSTTVLLDVSGSMESIDGSATRLTNVTSALRQVIGAVPDTTRIGLWTYSRALDGSRPYRVEVPLTEANSESRAALDSSLAGLSPATATSTYASVQAAYDSAVQNWSGDGTNSVLLVTDGPNDDTSISAASFLQAIAAASDPARPVRIDVVSLTQNSDIATLRSLAGQTGGELVEVSSSDSSLAATLDRLSSDR</sequence>
<feature type="domain" description="VWFA" evidence="2">
    <location>
        <begin position="401"/>
        <end position="588"/>
    </location>
</feature>
<organism evidence="3 4">
    <name type="scientific">Rhodococcoides corynebacterioides</name>
    <dbReference type="NCBI Taxonomy" id="53972"/>
    <lineage>
        <taxon>Bacteria</taxon>
        <taxon>Bacillati</taxon>
        <taxon>Actinomycetota</taxon>
        <taxon>Actinomycetes</taxon>
        <taxon>Mycobacteriales</taxon>
        <taxon>Nocardiaceae</taxon>
        <taxon>Rhodococcoides</taxon>
    </lineage>
</organism>
<keyword evidence="1" id="KW-0472">Membrane</keyword>
<keyword evidence="1" id="KW-1133">Transmembrane helix</keyword>
<feature type="transmembrane region" description="Helical" evidence="1">
    <location>
        <begin position="21"/>
        <end position="41"/>
    </location>
</feature>
<dbReference type="Gene3D" id="3.40.50.410">
    <property type="entry name" value="von Willebrand factor, type A domain"/>
    <property type="match status" value="1"/>
</dbReference>
<dbReference type="Pfam" id="PF13519">
    <property type="entry name" value="VWA_2"/>
    <property type="match status" value="1"/>
</dbReference>
<dbReference type="RefSeq" id="WP_204867313.1">
    <property type="nucleotide sequence ID" value="NZ_JAFBBK010000001.1"/>
</dbReference>
<name>A0ABS2KRJ2_9NOCA</name>
<evidence type="ECO:0000313" key="4">
    <source>
        <dbReference type="Proteomes" id="UP000703038"/>
    </source>
</evidence>
<gene>
    <name evidence="3" type="ORF">JOE42_001231</name>
</gene>
<comment type="caution">
    <text evidence="3">The sequence shown here is derived from an EMBL/GenBank/DDBJ whole genome shotgun (WGS) entry which is preliminary data.</text>
</comment>
<dbReference type="Proteomes" id="UP000703038">
    <property type="component" value="Unassembled WGS sequence"/>
</dbReference>
<dbReference type="SUPFAM" id="SSF53850">
    <property type="entry name" value="Periplasmic binding protein-like II"/>
    <property type="match status" value="1"/>
</dbReference>
<evidence type="ECO:0000256" key="1">
    <source>
        <dbReference type="SAM" id="Phobius"/>
    </source>
</evidence>
<reference evidence="3 4" key="1">
    <citation type="submission" date="2021-01" db="EMBL/GenBank/DDBJ databases">
        <title>Genomics of switchgrass bacterial isolates.</title>
        <authorList>
            <person name="Shade A."/>
        </authorList>
    </citation>
    <scope>NUCLEOTIDE SEQUENCE [LARGE SCALE GENOMIC DNA]</scope>
    <source>
        <strain evidence="3 4">PvP111</strain>
    </source>
</reference>
<proteinExistence type="predicted"/>
<accession>A0ABS2KRJ2</accession>
<dbReference type="EMBL" id="JAFBBK010000001">
    <property type="protein sequence ID" value="MBM7414498.1"/>
    <property type="molecule type" value="Genomic_DNA"/>
</dbReference>
<dbReference type="SMART" id="SM00327">
    <property type="entry name" value="VWA"/>
    <property type="match status" value="1"/>
</dbReference>
<dbReference type="PROSITE" id="PS50234">
    <property type="entry name" value="VWFA"/>
    <property type="match status" value="1"/>
</dbReference>